<dbReference type="EMBL" id="JACHIJ010000005">
    <property type="protein sequence ID" value="MBB5053587.1"/>
    <property type="molecule type" value="Genomic_DNA"/>
</dbReference>
<evidence type="ECO:0000256" key="1">
    <source>
        <dbReference type="SAM" id="MobiDB-lite"/>
    </source>
</evidence>
<comment type="caution">
    <text evidence="2">The sequence shown here is derived from an EMBL/GenBank/DDBJ whole genome shotgun (WGS) entry which is preliminary data.</text>
</comment>
<gene>
    <name evidence="2" type="ORF">HNQ36_003587</name>
</gene>
<feature type="region of interest" description="Disordered" evidence="1">
    <location>
        <begin position="221"/>
        <end position="246"/>
    </location>
</feature>
<name>A0A840N4V3_9BRAD</name>
<dbReference type="Proteomes" id="UP000521227">
    <property type="component" value="Unassembled WGS sequence"/>
</dbReference>
<accession>A0A840N4V3</accession>
<feature type="compositionally biased region" description="Basic and acidic residues" evidence="1">
    <location>
        <begin position="221"/>
        <end position="231"/>
    </location>
</feature>
<dbReference type="RefSeq" id="WP_024577343.1">
    <property type="nucleotide sequence ID" value="NZ_JACHIJ010000005.1"/>
</dbReference>
<reference evidence="2 3" key="1">
    <citation type="submission" date="2020-08" db="EMBL/GenBank/DDBJ databases">
        <title>Genomic Encyclopedia of Type Strains, Phase IV (KMG-IV): sequencing the most valuable type-strain genomes for metagenomic binning, comparative biology and taxonomic classification.</title>
        <authorList>
            <person name="Goeker M."/>
        </authorList>
    </citation>
    <scope>NUCLEOTIDE SEQUENCE [LARGE SCALE GENOMIC DNA]</scope>
    <source>
        <strain evidence="2 3">DSM 17498</strain>
    </source>
</reference>
<organism evidence="2 3">
    <name type="scientific">Afipia massiliensis</name>
    <dbReference type="NCBI Taxonomy" id="211460"/>
    <lineage>
        <taxon>Bacteria</taxon>
        <taxon>Pseudomonadati</taxon>
        <taxon>Pseudomonadota</taxon>
        <taxon>Alphaproteobacteria</taxon>
        <taxon>Hyphomicrobiales</taxon>
        <taxon>Nitrobacteraceae</taxon>
        <taxon>Afipia</taxon>
    </lineage>
</organism>
<evidence type="ECO:0000313" key="3">
    <source>
        <dbReference type="Proteomes" id="UP000521227"/>
    </source>
</evidence>
<sequence>MPTINEFIAEYVQQQLDQPHVREKLENAMEPLLGFFGMVGMLLMRTQYLPPSSGYEPLLVEENFNQIAARGIAHIAIRHGRRMAKESYSIKPAADAIRFLAKSGRHSDSVLARAKIILSISEETSVIETIFESAGLNEFEFLGLLKDVVDGNKNGLKRISEIAALASRTLSIRRGPKITAASAAHEFFMEQTKEKIELRAYTYDDVVGDFTDPLTMATRREFDDPHFDPKPARRRLKARKGTKTLD</sequence>
<protein>
    <submittedName>
        <fullName evidence="2">Uncharacterized protein</fullName>
    </submittedName>
</protein>
<proteinExistence type="predicted"/>
<dbReference type="AlphaFoldDB" id="A0A840N4V3"/>
<feature type="compositionally biased region" description="Basic residues" evidence="1">
    <location>
        <begin position="232"/>
        <end position="246"/>
    </location>
</feature>
<evidence type="ECO:0000313" key="2">
    <source>
        <dbReference type="EMBL" id="MBB5053587.1"/>
    </source>
</evidence>